<dbReference type="PROSITE" id="PS01039">
    <property type="entry name" value="SBP_BACTERIAL_3"/>
    <property type="match status" value="1"/>
</dbReference>
<organism evidence="4">
    <name type="scientific">marine sediment metagenome</name>
    <dbReference type="NCBI Taxonomy" id="412755"/>
    <lineage>
        <taxon>unclassified sequences</taxon>
        <taxon>metagenomes</taxon>
        <taxon>ecological metagenomes</taxon>
    </lineage>
</organism>
<name>X1JMU6_9ZZZZ</name>
<dbReference type="PANTHER" id="PTHR35936:SF17">
    <property type="entry name" value="ARGININE-BINDING EXTRACELLULAR PROTEIN ARTP"/>
    <property type="match status" value="1"/>
</dbReference>
<feature type="non-terminal residue" evidence="4">
    <location>
        <position position="1"/>
    </location>
</feature>
<evidence type="ECO:0000313" key="4">
    <source>
        <dbReference type="EMBL" id="GAH79584.1"/>
    </source>
</evidence>
<dbReference type="EMBL" id="BARU01044622">
    <property type="protein sequence ID" value="GAH79584.1"/>
    <property type="molecule type" value="Genomic_DNA"/>
</dbReference>
<dbReference type="GO" id="GO:0030313">
    <property type="term" value="C:cell envelope"/>
    <property type="evidence" value="ECO:0007669"/>
    <property type="project" value="UniProtKB-SubCell"/>
</dbReference>
<evidence type="ECO:0000259" key="3">
    <source>
        <dbReference type="Pfam" id="PF00497"/>
    </source>
</evidence>
<evidence type="ECO:0000256" key="2">
    <source>
        <dbReference type="ARBA" id="ARBA00022729"/>
    </source>
</evidence>
<gene>
    <name evidence="4" type="ORF">S03H2_67991</name>
</gene>
<comment type="caution">
    <text evidence="4">The sequence shown here is derived from an EMBL/GenBank/DDBJ whole genome shotgun (WGS) entry which is preliminary data.</text>
</comment>
<proteinExistence type="predicted"/>
<feature type="non-terminal residue" evidence="4">
    <location>
        <position position="166"/>
    </location>
</feature>
<dbReference type="InterPro" id="IPR018313">
    <property type="entry name" value="SBP_3_CS"/>
</dbReference>
<protein>
    <recommendedName>
        <fullName evidence="3">Solute-binding protein family 3/N-terminal domain-containing protein</fullName>
    </recommendedName>
</protein>
<reference evidence="4" key="1">
    <citation type="journal article" date="2014" name="Front. Microbiol.">
        <title>High frequency of phylogenetically diverse reductive dehalogenase-homologous genes in deep subseafloor sedimentary metagenomes.</title>
        <authorList>
            <person name="Kawai M."/>
            <person name="Futagami T."/>
            <person name="Toyoda A."/>
            <person name="Takaki Y."/>
            <person name="Nishi S."/>
            <person name="Hori S."/>
            <person name="Arai W."/>
            <person name="Tsubouchi T."/>
            <person name="Morono Y."/>
            <person name="Uchiyama I."/>
            <person name="Ito T."/>
            <person name="Fujiyama A."/>
            <person name="Inagaki F."/>
            <person name="Takami H."/>
        </authorList>
    </citation>
    <scope>NUCLEOTIDE SEQUENCE</scope>
    <source>
        <strain evidence="4">Expedition CK06-06</strain>
    </source>
</reference>
<dbReference type="AlphaFoldDB" id="X1JMU6"/>
<sequence>AGLVLGFGLGWFIPSLLVEGPSGSLLSQIKARGSIIIGTSSDWPPFEIYNVTTDQYEGFDIDLCNLIAAELGVTIEWSDMSFGALIDSCLTGLIDMIAAAMFVTPSRAQQLAFSVGYIRTNMVCVVLENSTITVDSYTDLLGYEVDVLTGSAEMWELDDAGIPYND</sequence>
<dbReference type="PANTHER" id="PTHR35936">
    <property type="entry name" value="MEMBRANE-BOUND LYTIC MUREIN TRANSGLYCOSYLASE F"/>
    <property type="match status" value="1"/>
</dbReference>
<comment type="subcellular location">
    <subcellularLocation>
        <location evidence="1">Cell envelope</location>
    </subcellularLocation>
</comment>
<dbReference type="Gene3D" id="3.40.190.10">
    <property type="entry name" value="Periplasmic binding protein-like II"/>
    <property type="match status" value="1"/>
</dbReference>
<dbReference type="InterPro" id="IPR001638">
    <property type="entry name" value="Solute-binding_3/MltF_N"/>
</dbReference>
<evidence type="ECO:0000256" key="1">
    <source>
        <dbReference type="ARBA" id="ARBA00004196"/>
    </source>
</evidence>
<accession>X1JMU6</accession>
<dbReference type="SUPFAM" id="SSF53850">
    <property type="entry name" value="Periplasmic binding protein-like II"/>
    <property type="match status" value="1"/>
</dbReference>
<feature type="domain" description="Solute-binding protein family 3/N-terminal" evidence="3">
    <location>
        <begin position="35"/>
        <end position="132"/>
    </location>
</feature>
<dbReference type="Pfam" id="PF00497">
    <property type="entry name" value="SBP_bac_3"/>
    <property type="match status" value="1"/>
</dbReference>
<keyword evidence="2" id="KW-0732">Signal</keyword>